<reference evidence="1 2" key="1">
    <citation type="journal article" date="2021" name="Front. Genet.">
        <title>Chromosome-Level Genome Assembly Reveals Significant Gene Expansion in the Toll and IMD Signaling Pathways of Dendrolimus kikuchii.</title>
        <authorList>
            <person name="Zhou J."/>
            <person name="Wu P."/>
            <person name="Xiong Z."/>
            <person name="Liu N."/>
            <person name="Zhao N."/>
            <person name="Ji M."/>
            <person name="Qiu Y."/>
            <person name="Yang B."/>
        </authorList>
    </citation>
    <scope>NUCLEOTIDE SEQUENCE [LARGE SCALE GENOMIC DNA]</scope>
    <source>
        <strain evidence="1">Ann1</strain>
    </source>
</reference>
<protein>
    <submittedName>
        <fullName evidence="1">Uncharacterized protein</fullName>
    </submittedName>
</protein>
<dbReference type="Proteomes" id="UP000824533">
    <property type="component" value="Linkage Group LG06"/>
</dbReference>
<gene>
    <name evidence="1" type="ORF">K1T71_003995</name>
</gene>
<sequence length="2038" mass="228784">MSSNNTLSTYILKLSNPLKEIRERALKILTAKLRLGWELEDELASTRELLEALLEWFNVENPALQKEALDLLLASIKTKAGTYVIKDFGIKRLLSSLNKIISKLDDDAKEVYQDLVDTLKFINTVESADNITIPRLHLSELNSEVSGGSSDNQHYMNNFSSSKDTPVSDYDHNCENHSKTSDGIKLLLFPWTELCLSDLKTMLLIEDALKLLKSTRRCCRFICDVFLRDFPPEIFLNRPEIVKTLVTISEGNQGGRPIEALLVLLCLTQTLYRRVLELSSLDLIHETQPVLTENKGSEDRINEELENIAGVEGAFRTSRYDDGIAALKQLPAPLYALDTLQMILSVMTRNVILVDTLDKSEILSLKEINVCLCLVDSLIQLLLGCVTVDFWNMDHSQKIYKDIAHKSNVVMRAMGELLIKYRKSFFEDTARIHHRVAWLHLVFCSERLLKWSRDSAMPPTSLITAMQAALLDPALEMFYPEITKGLANILQNSRLTIEQEFKSKYRELKQIFSSMEDANKFVKNKNNIRRSKTVFSCIKNSLPVLEIFQNEKLLNDIADILLSKTKDFDMNDNDWSIVRNITVCLMAHNTVWVQASFYKKLSEMVKAILISDDVNESYNEKCLTLLCDVSILTELCCHGLSSKYKEVEDSASEILLYLLKGRLVLSETCWWKLLASLLPVLPLIHVYAAHETHIGQAICKTLELDIADCLGISLGDTTAGLVRLLFVRCVAVQLESAHFLCRLLDDERYMPPKDLLRADVLLNSLRRVQPQDFNIDNSSPMNRTPQTSGLIQILEVLKQDIVLADDGLEFVSRVTAQPLLEPSLRRSTLQQLAVILRQQELHETFLQCDGLKVIIALLRMSLTVDDYLAFPECAISCISVLNSVCFVSRHSLSKVPDLLPLLIRAILVFPANESAVLMAAQILALVAWAGFVLQELDESRHRVPALPLCVTERTSLPFNVNSYWKTSTNSEHSYIEWLLSEEEWRAAVRVRWWCVSCEGSRSLSSPHIPTAPLALQPCKRDVVALKASDPLRGCTKALLALENATSHSQVNDALSTLESYIHLLPASTINIKEFSALPWHHTRRFLCAPPASTRDTALLVTLLNFLKTYMDTVLSDDGITMTWIESYFVGNNAAIISLLGRDQLYQQQTTADTIEITQLNIQIVKIVLRCVNNLDRCDNYDNKRMESLLKILLACLDRINLKNFHMLGYLNELLRCIKFILHLRYSKLSEETLIVCLKVITKTLTGCASGGGRKGQASRLDATLSLLAVLRHIHRVNVPIQRWSEVWTSDVVRAVVQCSRGACARLRAAALHLMAALSYYAQLLPHLLQAVGVDSLSQVAVSVFVLRGEANVVRTAALSLLTAVASRVSSKTNVLECDVLDHLKNSNFLESCLDILVEFCNMVEYKHFIEPNISLSDLERRSEFEVRTQKSGDVRISPLRSQRIRPPPTSALVTAVADALHNISAFTRCPAQEWNDRGLYRLLFRCVSWSKGSREENYKVQTAVTRALFSVTVHKVVRTTLAGTKDCLHNFLATMTALDVDEDNTDCLLSKKQSLFLLAALLPERAAAESVWTYFREVSSDRIFRLLHRCLEIDETELQDAGLYCLTQLLQSAVNNRRTDKPKDDSCIEFYDNMKSPFNHGNVIRNCSGDEGTIDNCQPEYMAEEICKLLLILYHKVCVSTQTYQSSQDDRWVLVSSCLCSVMASSARSRAYAAHRCTPRSVLDSLRAVRDHLSMTGKPADVIRNVTHNPVLRTLYWLLTIINCLMVEYQPAKESFAEDNIAASLNKLWPWCMMTDQLRQAIMNLLHTFTNDCPKAWAAMCACVGGRSLVLECCALTSREAGRTTHSNDHTLLYLGINTIRRCMSHHQCRTIILKSEVLSNMYKMCVRERSRGGIGAGAWVAGVCEAVARHAEGAAAVLTLVGRGAVMALAPRVRAAMMPAIAHAAHHHRVTFLQSPELLELLSGTLLTGDIGEMVSAARAVWALAANNHKAKLLLRSAGVAAAVHSALQKLLRSPPEPASQRALQLLTYTNTVLQAT</sequence>
<name>A0ACC1D9X9_9NEOP</name>
<proteinExistence type="predicted"/>
<organism evidence="1 2">
    <name type="scientific">Dendrolimus kikuchii</name>
    <dbReference type="NCBI Taxonomy" id="765133"/>
    <lineage>
        <taxon>Eukaryota</taxon>
        <taxon>Metazoa</taxon>
        <taxon>Ecdysozoa</taxon>
        <taxon>Arthropoda</taxon>
        <taxon>Hexapoda</taxon>
        <taxon>Insecta</taxon>
        <taxon>Pterygota</taxon>
        <taxon>Neoptera</taxon>
        <taxon>Endopterygota</taxon>
        <taxon>Lepidoptera</taxon>
        <taxon>Glossata</taxon>
        <taxon>Ditrysia</taxon>
        <taxon>Bombycoidea</taxon>
        <taxon>Lasiocampidae</taxon>
        <taxon>Dendrolimus</taxon>
    </lineage>
</organism>
<comment type="caution">
    <text evidence="1">The sequence shown here is derived from an EMBL/GenBank/DDBJ whole genome shotgun (WGS) entry which is preliminary data.</text>
</comment>
<keyword evidence="2" id="KW-1185">Reference proteome</keyword>
<evidence type="ECO:0000313" key="2">
    <source>
        <dbReference type="Proteomes" id="UP000824533"/>
    </source>
</evidence>
<accession>A0ACC1D9X9</accession>
<dbReference type="EMBL" id="CM034392">
    <property type="protein sequence ID" value="KAJ0180591.1"/>
    <property type="molecule type" value="Genomic_DNA"/>
</dbReference>
<evidence type="ECO:0000313" key="1">
    <source>
        <dbReference type="EMBL" id="KAJ0180591.1"/>
    </source>
</evidence>